<feature type="region of interest" description="Disordered" evidence="1">
    <location>
        <begin position="1385"/>
        <end position="1408"/>
    </location>
</feature>
<evidence type="ECO:0000313" key="2">
    <source>
        <dbReference type="EMBL" id="KAJ8893268.1"/>
    </source>
</evidence>
<name>A0ABQ9I9C7_9NEOP</name>
<dbReference type="Proteomes" id="UP001159363">
    <property type="component" value="Chromosome 2"/>
</dbReference>
<keyword evidence="3" id="KW-1185">Reference proteome</keyword>
<feature type="region of interest" description="Disordered" evidence="1">
    <location>
        <begin position="212"/>
        <end position="234"/>
    </location>
</feature>
<organism evidence="2 3">
    <name type="scientific">Dryococelus australis</name>
    <dbReference type="NCBI Taxonomy" id="614101"/>
    <lineage>
        <taxon>Eukaryota</taxon>
        <taxon>Metazoa</taxon>
        <taxon>Ecdysozoa</taxon>
        <taxon>Arthropoda</taxon>
        <taxon>Hexapoda</taxon>
        <taxon>Insecta</taxon>
        <taxon>Pterygota</taxon>
        <taxon>Neoptera</taxon>
        <taxon>Polyneoptera</taxon>
        <taxon>Phasmatodea</taxon>
        <taxon>Verophasmatodea</taxon>
        <taxon>Anareolatae</taxon>
        <taxon>Phasmatidae</taxon>
        <taxon>Eurycanthinae</taxon>
        <taxon>Dryococelus</taxon>
    </lineage>
</organism>
<gene>
    <name evidence="2" type="ORF">PR048_005859</name>
</gene>
<reference evidence="2 3" key="1">
    <citation type="submission" date="2023-02" db="EMBL/GenBank/DDBJ databases">
        <title>LHISI_Scaffold_Assembly.</title>
        <authorList>
            <person name="Stuart O.P."/>
            <person name="Cleave R."/>
            <person name="Magrath M.J.L."/>
            <person name="Mikheyev A.S."/>
        </authorList>
    </citation>
    <scope>NUCLEOTIDE SEQUENCE [LARGE SCALE GENOMIC DNA]</scope>
    <source>
        <strain evidence="2">Daus_M_001</strain>
        <tissue evidence="2">Leg muscle</tissue>
    </source>
</reference>
<accession>A0ABQ9I9C7</accession>
<protein>
    <submittedName>
        <fullName evidence="2">Uncharacterized protein</fullName>
    </submittedName>
</protein>
<feature type="region of interest" description="Disordered" evidence="1">
    <location>
        <begin position="1152"/>
        <end position="1171"/>
    </location>
</feature>
<evidence type="ECO:0000256" key="1">
    <source>
        <dbReference type="SAM" id="MobiDB-lite"/>
    </source>
</evidence>
<feature type="compositionally biased region" description="Polar residues" evidence="1">
    <location>
        <begin position="1338"/>
        <end position="1349"/>
    </location>
</feature>
<feature type="compositionally biased region" description="Low complexity" evidence="1">
    <location>
        <begin position="217"/>
        <end position="232"/>
    </location>
</feature>
<dbReference type="EMBL" id="JARBHB010000002">
    <property type="protein sequence ID" value="KAJ8893268.1"/>
    <property type="molecule type" value="Genomic_DNA"/>
</dbReference>
<feature type="region of interest" description="Disordered" evidence="1">
    <location>
        <begin position="1329"/>
        <end position="1349"/>
    </location>
</feature>
<proteinExistence type="predicted"/>
<evidence type="ECO:0000313" key="3">
    <source>
        <dbReference type="Proteomes" id="UP001159363"/>
    </source>
</evidence>
<feature type="region of interest" description="Disordered" evidence="1">
    <location>
        <begin position="1656"/>
        <end position="1675"/>
    </location>
</feature>
<feature type="compositionally biased region" description="Basic residues" evidence="1">
    <location>
        <begin position="1152"/>
        <end position="1161"/>
    </location>
</feature>
<feature type="region of interest" description="Disordered" evidence="1">
    <location>
        <begin position="1"/>
        <end position="36"/>
    </location>
</feature>
<sequence>MHALKTQDAPVTLRPARNKGSLYEAPPSSGKEMRVPTFTPVCSRAGCYRRRNAGTSMFLTRSAPVSRAVPSATQAPAHRTDTHTEVKLRGGSLDVGVPFRGLVARGSGLLAILRAARIGWAVNWRATYQQLIGLRPSHMLLSSGVCLWRYRQNGARGGVVVRLLASHIGEPGLIPGAVASGFPNVGIVPDDAAGRLVFSGISRFPRPCISAPHHTHLNSPSSALKPPKSLHSTSEMNRLASNSAKRHLSVTPGRHCTGRRYPARCEDPFATARILDLHQRLFGPDIETNLWETTLSSDRVRIIDSIRIGHVVNSWTTERSDTQGYFTTNTGVPCQGQDEQNAAITVRTYVVLNSDTAAQLSLKCTRSGLPVLHIGGQLLPSQVCMTSNSVRLREGRPEHRSYCRQLKEHSSPHPVIVDCTRATGKIGRDVKRLAASKRNTLNQFVVCHLGLKCIWKLVCRGTGSSRLGADFPKVRFHEWRHPAISHVTTQACSFDAYLRCLARVARSSGDMSVAGNSDADMQTVGGVGPEETCFPHHILTPVRFPHIALAAFQRLKRCVRSCTTKQLSRGRVINARAVFYALVKREARLANDSFVRAAVTFKSAVGDKPLVTRKSLILNLYRTSSVKPSKMHLGQFLHTEGSCVGESVARTGLEPAILLLRNRHEESSFPPTSIRMWSCELGEIMSRRETNDYWYLNKWDISGDMCEKHTSEYLRVSCIPLQKSDNLVQLRRATRTVHKCAAKCMEEDGNIFQQLNGCVKRADEYRPSAAYEPPMTVKPGDMIARPPALFTGMIANCARPSGGQQIRLICLSELPWGTRSVRPSAPRLSLNRHNAFLSPPPSIAACVAWPSPGEHTAHSETRLQQEILRSCLKPNQGNQPQENYDQSRAKITERRPTRKHAVQHSDAIETGQQNLVYIHFTLAVTGISYRKKMGLVHNLGESRSRRELRAHTTISVAMTASDALDALSRARKHSLQGRGKIPTNAISVLKLSGRVADKIITHRRIGATTCALWERALHLIGYFALQKVPHMPDCRLIRRLTGADRCRERVKSIRGVSGCFTSVFPTTLWLGYFTEEESEKGENDLQVRSGAAILLELRRQSLTKTKITYMLFTNTVAVASARQQIQQCSKPRMQYVEEAAMLDFMELLKKRNGGKKRKKNKRTLERSAQIHQRSTSSHILQASQYGFEPIWASSTAVETAKVTIGCSLEMGPTLDSLLLAAKYSLLAGLVNTLEGDYWRTALRQDFWPATSSCWRVRLESALQFDVSLPYPCVFCVNTQAAPQRQLHIRASTGCCSSLSQDQLACGSVPKSSIKSGGEYSGVHMRAKRGKFENPPTVTPSGTLPTCENPGSSQCEASAPAFNDRLHPFDSRNLVACLTLEGRASTHYSGDNPPPVTSRHNQSNGHGCPPPPLHFGTFLITEHPSLHFPAVFVHIKGPTFVNKIAGRPVKLRQSHVPRQLSVSRVEAKRCFLRVPWSPLSHSPRHENAEDPHTRNQSRGNCMRGRCDVASRAHLPWMHKVDSYTETKWQFPFMWAYPFPDRLREALRVSPVSDWLLHARERFLICRPASKLTGTDCTGAPTGCAIVSPDVAIQYGSLIDTHAYAGQRLHFGGTCECSSRYKRLFHICILKCSVTLPQLRIVARSRLRDRIVRGGWGGSDVASRGHPDPRRGSTNLIGAGGEGARLRDVMLIVSADKTSDSSRRIGATPIPVSRLFTTPGLRSFALAGPQPSTCCAVLLHVRHTDDHFYK</sequence>
<comment type="caution">
    <text evidence="2">The sequence shown here is derived from an EMBL/GenBank/DDBJ whole genome shotgun (WGS) entry which is preliminary data.</text>
</comment>